<feature type="signal peptide" evidence="4">
    <location>
        <begin position="1"/>
        <end position="25"/>
    </location>
</feature>
<keyword evidence="4" id="KW-0732">Signal</keyword>
<dbReference type="PROSITE" id="PS00616">
    <property type="entry name" value="HIS_ACID_PHOSPHAT_1"/>
    <property type="match status" value="1"/>
</dbReference>
<dbReference type="InterPro" id="IPR000560">
    <property type="entry name" value="His_Pase_clade-2"/>
</dbReference>
<feature type="region of interest" description="Disordered" evidence="3">
    <location>
        <begin position="463"/>
        <end position="504"/>
    </location>
</feature>
<organism evidence="5">
    <name type="scientific">Chromera velia CCMP2878</name>
    <dbReference type="NCBI Taxonomy" id="1169474"/>
    <lineage>
        <taxon>Eukaryota</taxon>
        <taxon>Sar</taxon>
        <taxon>Alveolata</taxon>
        <taxon>Colpodellida</taxon>
        <taxon>Chromeraceae</taxon>
        <taxon>Chromera</taxon>
    </lineage>
</organism>
<dbReference type="InterPro" id="IPR029033">
    <property type="entry name" value="His_PPase_superfam"/>
</dbReference>
<accession>A0A0G4F855</accession>
<keyword evidence="2" id="KW-0378">Hydrolase</keyword>
<name>A0A0G4F855_9ALVE</name>
<evidence type="ECO:0000256" key="1">
    <source>
        <dbReference type="ARBA" id="ARBA00005375"/>
    </source>
</evidence>
<dbReference type="CDD" id="cd07061">
    <property type="entry name" value="HP_HAP_like"/>
    <property type="match status" value="1"/>
</dbReference>
<evidence type="ECO:0000313" key="5">
    <source>
        <dbReference type="EMBL" id="CEM08522.1"/>
    </source>
</evidence>
<dbReference type="Gene3D" id="3.40.50.1240">
    <property type="entry name" value="Phosphoglycerate mutase-like"/>
    <property type="match status" value="1"/>
</dbReference>
<dbReference type="VEuPathDB" id="CryptoDB:Cvel_2923"/>
<feature type="chain" id="PRO_5005188726" evidence="4">
    <location>
        <begin position="26"/>
        <end position="588"/>
    </location>
</feature>
<dbReference type="PANTHER" id="PTHR11567">
    <property type="entry name" value="ACID PHOSPHATASE-RELATED"/>
    <property type="match status" value="1"/>
</dbReference>
<dbReference type="SUPFAM" id="SSF53254">
    <property type="entry name" value="Phosphoglycerate mutase-like"/>
    <property type="match status" value="1"/>
</dbReference>
<proteinExistence type="inferred from homology"/>
<evidence type="ECO:0000256" key="3">
    <source>
        <dbReference type="SAM" id="MobiDB-lite"/>
    </source>
</evidence>
<dbReference type="Pfam" id="PF00328">
    <property type="entry name" value="His_Phos_2"/>
    <property type="match status" value="1"/>
</dbReference>
<dbReference type="EMBL" id="CDMZ01000176">
    <property type="protein sequence ID" value="CEM08522.1"/>
    <property type="molecule type" value="Genomic_DNA"/>
</dbReference>
<dbReference type="AlphaFoldDB" id="A0A0G4F855"/>
<dbReference type="GO" id="GO:0016791">
    <property type="term" value="F:phosphatase activity"/>
    <property type="evidence" value="ECO:0007669"/>
    <property type="project" value="TreeGrafter"/>
</dbReference>
<evidence type="ECO:0000256" key="2">
    <source>
        <dbReference type="ARBA" id="ARBA00022801"/>
    </source>
</evidence>
<dbReference type="InterPro" id="IPR033379">
    <property type="entry name" value="Acid_Pase_AS"/>
</dbReference>
<comment type="similarity">
    <text evidence="1">Belongs to the histidine acid phosphatase family.</text>
</comment>
<dbReference type="InterPro" id="IPR050645">
    <property type="entry name" value="Histidine_acid_phosphatase"/>
</dbReference>
<sequence>MWAFSFFISFHILLLPCVALRASAAFQSAVPKRLRLVVEVARHGARTPKLRRVKGLGGRDWGLPSGQLTKVGEWQHWSLGRRQRRLLVDTNLQFLSTHFDPEEVISRSSAFPRTAASAQAHLAGLYPPAASGPLGEWQHKRIDTLSRIGEGELGDDSASAFVFAGPPGFPVAQGPSQNDWLVVPGDADAVMLRQKEDIAGGETWAEAEETFAPVMRDIEETALGGRVRFSLPRAHQPRPSLFKAFLLQDFIDCQTADGRGDEIPPLTPEQAAALRAASDGVFDRLYSRPPFGSALSYRFFSLLSALLTSVVAAPEDAAVRAEVEDEISRDSGLKAWGLLSDSAWSRVRYWRFTGHDSTLVPFLTFLQGGLWPGHPPVASCLRFEVWETAVSPGIQSERKGIFKKEREDSTIVSSKYSALTSTPPPSLPTYPPLLPMHLHLQNLLDPGPSLEARHQQIGMSGQIAGESEEDEGKYEKQRGCGELTCKDSATGRPQGDPEDDDDTQGDLNIIEVVQVAGQFLIPSVTLEAGDTTKRAFRKLGLFPVPRSSKSLEILTAPQMKEGIDLVAQAKREEDEDKENAVDKQALTI</sequence>
<evidence type="ECO:0000256" key="4">
    <source>
        <dbReference type="SAM" id="SignalP"/>
    </source>
</evidence>
<protein>
    <submittedName>
        <fullName evidence="5">Uncharacterized protein</fullName>
    </submittedName>
</protein>
<dbReference type="PANTHER" id="PTHR11567:SF110">
    <property type="entry name" value="2-PHOSPHOXYLOSE PHOSPHATASE 1"/>
    <property type="match status" value="1"/>
</dbReference>
<dbReference type="PhylomeDB" id="A0A0G4F855"/>
<reference evidence="5" key="1">
    <citation type="submission" date="2014-11" db="EMBL/GenBank/DDBJ databases">
        <authorList>
            <person name="Otto D Thomas"/>
            <person name="Naeem Raeece"/>
        </authorList>
    </citation>
    <scope>NUCLEOTIDE SEQUENCE</scope>
</reference>
<gene>
    <name evidence="5" type="ORF">Cvel_2923</name>
</gene>